<dbReference type="InterPro" id="IPR010179">
    <property type="entry name" value="CRISPR-assoc_prot_Cse3"/>
</dbReference>
<reference evidence="1 2" key="1">
    <citation type="submission" date="2017-08" db="EMBL/GenBank/DDBJ databases">
        <title>Halovibrio sewagensis sp. nov., isolated from wastewater of high salinity.</title>
        <authorList>
            <person name="Dong X."/>
            <person name="Zhang G."/>
        </authorList>
    </citation>
    <scope>NUCLEOTIDE SEQUENCE [LARGE SCALE GENOMIC DNA]</scope>
    <source>
        <strain evidence="1 2">YL5-2</strain>
    </source>
</reference>
<dbReference type="Pfam" id="PF08798">
    <property type="entry name" value="CRISPR_assoc"/>
    <property type="match status" value="1"/>
</dbReference>
<dbReference type="SUPFAM" id="SSF117987">
    <property type="entry name" value="CRISPR-associated protein"/>
    <property type="match status" value="2"/>
</dbReference>
<proteinExistence type="predicted"/>
<dbReference type="AlphaFoldDB" id="A0A2A2FAA0"/>
<dbReference type="SMART" id="SM01101">
    <property type="entry name" value="CRISPR_assoc"/>
    <property type="match status" value="1"/>
</dbReference>
<dbReference type="EMBL" id="NSKD01000001">
    <property type="protein sequence ID" value="PAU81664.1"/>
    <property type="molecule type" value="Genomic_DNA"/>
</dbReference>
<protein>
    <submittedName>
        <fullName evidence="1">Type I-E CRISPR-associated protein Cas6/Cse3/CasE</fullName>
    </submittedName>
</protein>
<sequence>MYLSRVRVATEGLDRRALLNLLSGNAYTNHQLLWRLFEDHAERQFLFRQEIETEQVGAEQDPRGLPLFYVLSQSMPTNVPGLLLAETKPFAPELQGGEQLAFRLRANPTIDRKKSGKKNATRHDVLMDAKTQCRRENITDPEEIHARMNDAALQWLHRKSQMAGFTLEGTPQVTGYRQQSIHRKGRDIRFSSIDYEGLLSVASPESFTSSLSQGLGRSKAFGCGLMMIRRP</sequence>
<dbReference type="CDD" id="cd09727">
    <property type="entry name" value="Cas6_I-E"/>
    <property type="match status" value="1"/>
</dbReference>
<dbReference type="NCBIfam" id="TIGR01907">
    <property type="entry name" value="casE_Cse3"/>
    <property type="match status" value="1"/>
</dbReference>
<evidence type="ECO:0000313" key="1">
    <source>
        <dbReference type="EMBL" id="PAU81664.1"/>
    </source>
</evidence>
<comment type="caution">
    <text evidence="1">The sequence shown here is derived from an EMBL/GenBank/DDBJ whole genome shotgun (WGS) entry which is preliminary data.</text>
</comment>
<dbReference type="Gene3D" id="3.30.70.1200">
    <property type="entry name" value="Crispr-associated protein, domain 1"/>
    <property type="match status" value="1"/>
</dbReference>
<dbReference type="Proteomes" id="UP000218896">
    <property type="component" value="Unassembled WGS sequence"/>
</dbReference>
<dbReference type="RefSeq" id="WP_095615769.1">
    <property type="nucleotide sequence ID" value="NZ_NSKD01000001.1"/>
</dbReference>
<evidence type="ECO:0000313" key="2">
    <source>
        <dbReference type="Proteomes" id="UP000218896"/>
    </source>
</evidence>
<dbReference type="OrthoDB" id="9795689at2"/>
<organism evidence="1 2">
    <name type="scientific">Halovibrio salipaludis</name>
    <dbReference type="NCBI Taxonomy" id="2032626"/>
    <lineage>
        <taxon>Bacteria</taxon>
        <taxon>Pseudomonadati</taxon>
        <taxon>Pseudomonadota</taxon>
        <taxon>Gammaproteobacteria</taxon>
        <taxon>Oceanospirillales</taxon>
        <taxon>Halomonadaceae</taxon>
        <taxon>Halovibrio</taxon>
    </lineage>
</organism>
<accession>A0A2A2FAA0</accession>
<keyword evidence="2" id="KW-1185">Reference proteome</keyword>
<name>A0A2A2FAA0_9GAMM</name>
<gene>
    <name evidence="1" type="primary">cas6e</name>
    <name evidence="1" type="ORF">CK501_00485</name>
</gene>
<dbReference type="Gene3D" id="3.30.70.1210">
    <property type="entry name" value="Crispr-associated protein, domain 2"/>
    <property type="match status" value="1"/>
</dbReference>